<feature type="transmembrane region" description="Helical" evidence="1">
    <location>
        <begin position="643"/>
        <end position="666"/>
    </location>
</feature>
<feature type="transmembrane region" description="Helical" evidence="1">
    <location>
        <begin position="143"/>
        <end position="163"/>
    </location>
</feature>
<feature type="transmembrane region" description="Helical" evidence="1">
    <location>
        <begin position="678"/>
        <end position="698"/>
    </location>
</feature>
<reference evidence="2" key="1">
    <citation type="journal article" date="2020" name="mSystems">
        <title>Genome- and Community-Level Interaction Insights into Carbon Utilization and Element Cycling Functions of Hydrothermarchaeota in Hydrothermal Sediment.</title>
        <authorList>
            <person name="Zhou Z."/>
            <person name="Liu Y."/>
            <person name="Xu W."/>
            <person name="Pan J."/>
            <person name="Luo Z.H."/>
            <person name="Li M."/>
        </authorList>
    </citation>
    <scope>NUCLEOTIDE SEQUENCE [LARGE SCALE GENOMIC DNA]</scope>
    <source>
        <strain evidence="2">SpSt-488</strain>
    </source>
</reference>
<feature type="transmembrane region" description="Helical" evidence="1">
    <location>
        <begin position="618"/>
        <end position="637"/>
    </location>
</feature>
<dbReference type="GO" id="GO:0004766">
    <property type="term" value="F:spermidine synthase activity"/>
    <property type="evidence" value="ECO:0007669"/>
    <property type="project" value="TreeGrafter"/>
</dbReference>
<accession>A0A7C4CA59</accession>
<keyword evidence="1" id="KW-0812">Transmembrane</keyword>
<dbReference type="GO" id="GO:0008295">
    <property type="term" value="P:spermidine biosynthetic process"/>
    <property type="evidence" value="ECO:0007669"/>
    <property type="project" value="TreeGrafter"/>
</dbReference>
<dbReference type="Pfam" id="PF01564">
    <property type="entry name" value="Spermine_synth"/>
    <property type="match status" value="1"/>
</dbReference>
<dbReference type="InterPro" id="IPR029063">
    <property type="entry name" value="SAM-dependent_MTases_sf"/>
</dbReference>
<feature type="transmembrane region" description="Helical" evidence="1">
    <location>
        <begin position="106"/>
        <end position="131"/>
    </location>
</feature>
<name>A0A7C4CA59_UNCW3</name>
<feature type="transmembrane region" description="Helical" evidence="1">
    <location>
        <begin position="65"/>
        <end position="86"/>
    </location>
</feature>
<feature type="transmembrane region" description="Helical" evidence="1">
    <location>
        <begin position="556"/>
        <end position="581"/>
    </location>
</feature>
<gene>
    <name evidence="2" type="ORF">ENS41_01335</name>
</gene>
<keyword evidence="1" id="KW-1133">Transmembrane helix</keyword>
<dbReference type="Gene3D" id="3.40.50.150">
    <property type="entry name" value="Vaccinia Virus protein VP39"/>
    <property type="match status" value="1"/>
</dbReference>
<dbReference type="SUPFAM" id="SSF53335">
    <property type="entry name" value="S-adenosyl-L-methionine-dependent methyltransferases"/>
    <property type="match status" value="1"/>
</dbReference>
<dbReference type="GO" id="GO:0005829">
    <property type="term" value="C:cytosol"/>
    <property type="evidence" value="ECO:0007669"/>
    <property type="project" value="TreeGrafter"/>
</dbReference>
<feature type="transmembrane region" description="Helical" evidence="1">
    <location>
        <begin position="587"/>
        <end position="606"/>
    </location>
</feature>
<feature type="transmembrane region" description="Helical" evidence="1">
    <location>
        <begin position="169"/>
        <end position="187"/>
    </location>
</feature>
<keyword evidence="1" id="KW-0472">Membrane</keyword>
<sequence length="730" mass="75666">MAALNLVAIGCLGITAQLVIMRELITAFSGNELSIAVMLSVWIACEAAGALALSRLAHRRNPAQWFDALAFLSAGVSVAAVPAAILGRRLVGALPGETLGIPLLGLVTLIVACLPAFTHGALFVAGAGLFQPDRTSSTIPGQAYLWEGAGTALAATAVSFGLAARLSSLALVALAAVPLAAALLLTGRTRAEKTGALFALLALPALAFVFADRLEHLTWQRHWPGQTVSGVANSAYGKILSITRAGQRQVLFAGSPVFTSPALDIARTEQLVAIPLLAHPDPERVLIVGQALGGPAAVALRHGVSQLVTTEPDAVLARELAAAGDSLVGAELADPRHRRLAADPRRLLAGDAGRFDVIIITPAAPFSLSANRLFSLEAFRLYRRRLNPGGILGLNCPGSADRIRLTPDIERLVALRLATLTRAFPHVRPLAADFPLLLASDEPLSVAPETLTCRLIARKAAGQILDSAYLVALLDDFRQREFTRSIHRAVSVSEVNTDLHPRELSLSVIRESRTASPFIARLYAAANRLGPVHLLAGLGLLLILVLVGVRSRGRRFAVATTIASSGFCAAGLSALLLFVYQARFGSLYTQAALLIGAFMLGTVLGSAAAPRLAARRRAALLAADITIAALCFGAALGPASAPAWLFVLFQLVTGICLGAQFAAAGADSADPPAARTGLLAGLDLTGGALGMLACGLLLAPALGFVVTALTLAGIKGISTLGIVCARPAPD</sequence>
<feature type="transmembrane region" description="Helical" evidence="1">
    <location>
        <begin position="32"/>
        <end position="53"/>
    </location>
</feature>
<feature type="transmembrane region" description="Helical" evidence="1">
    <location>
        <begin position="529"/>
        <end position="549"/>
    </location>
</feature>
<protein>
    <recommendedName>
        <fullName evidence="3">PABS domain-containing protein</fullName>
    </recommendedName>
</protein>
<evidence type="ECO:0000256" key="1">
    <source>
        <dbReference type="SAM" id="Phobius"/>
    </source>
</evidence>
<proteinExistence type="predicted"/>
<comment type="caution">
    <text evidence="2">The sequence shown here is derived from an EMBL/GenBank/DDBJ whole genome shotgun (WGS) entry which is preliminary data.</text>
</comment>
<feature type="transmembrane region" description="Helical" evidence="1">
    <location>
        <begin position="194"/>
        <end position="211"/>
    </location>
</feature>
<dbReference type="PANTHER" id="PTHR11558:SF11">
    <property type="entry name" value="SPERMIDINE SYNTHASE"/>
    <property type="match status" value="1"/>
</dbReference>
<dbReference type="PANTHER" id="PTHR11558">
    <property type="entry name" value="SPERMIDINE/SPERMINE SYNTHASE"/>
    <property type="match status" value="1"/>
</dbReference>
<feature type="transmembrane region" description="Helical" evidence="1">
    <location>
        <begin position="704"/>
        <end position="725"/>
    </location>
</feature>
<dbReference type="InterPro" id="IPR001045">
    <property type="entry name" value="Spermi_synthase"/>
</dbReference>
<dbReference type="EMBL" id="DSUT01000023">
    <property type="protein sequence ID" value="HGK27585.1"/>
    <property type="molecule type" value="Genomic_DNA"/>
</dbReference>
<evidence type="ECO:0000313" key="2">
    <source>
        <dbReference type="EMBL" id="HGK27585.1"/>
    </source>
</evidence>
<evidence type="ECO:0008006" key="3">
    <source>
        <dbReference type="Google" id="ProtNLM"/>
    </source>
</evidence>
<dbReference type="CDD" id="cd02440">
    <property type="entry name" value="AdoMet_MTases"/>
    <property type="match status" value="1"/>
</dbReference>
<dbReference type="AlphaFoldDB" id="A0A7C4CA59"/>
<organism evidence="2">
    <name type="scientific">candidate division WOR-3 bacterium</name>
    <dbReference type="NCBI Taxonomy" id="2052148"/>
    <lineage>
        <taxon>Bacteria</taxon>
        <taxon>Bacteria division WOR-3</taxon>
    </lineage>
</organism>